<protein>
    <submittedName>
        <fullName evidence="1">Uncharacterized protein</fullName>
    </submittedName>
</protein>
<dbReference type="Proteomes" id="UP000670092">
    <property type="component" value="Unassembled WGS sequence"/>
</dbReference>
<accession>A0A8H7Z4M2</accession>
<dbReference type="VEuPathDB" id="FungiDB:I7I52_01919"/>
<evidence type="ECO:0000313" key="1">
    <source>
        <dbReference type="EMBL" id="KAG5303802.1"/>
    </source>
</evidence>
<reference evidence="1 2" key="1">
    <citation type="submission" date="2021-01" db="EMBL/GenBank/DDBJ databases">
        <title>Chromosome-level genome assembly of a human fungal pathogen reveals clustering of transcriptionally co-regulated genes.</title>
        <authorList>
            <person name="Voorhies M."/>
            <person name="Cohen S."/>
            <person name="Shea T.P."/>
            <person name="Petrus S."/>
            <person name="Munoz J.F."/>
            <person name="Poplawski S."/>
            <person name="Goldman W.E."/>
            <person name="Michael T."/>
            <person name="Cuomo C.A."/>
            <person name="Sil A."/>
            <person name="Beyhan S."/>
        </authorList>
    </citation>
    <scope>NUCLEOTIDE SEQUENCE [LARGE SCALE GENOMIC DNA]</scope>
    <source>
        <strain evidence="1 2">G184AR</strain>
    </source>
</reference>
<organism evidence="1 2">
    <name type="scientific">Ajellomyces capsulatus</name>
    <name type="common">Darling's disease fungus</name>
    <name type="synonym">Histoplasma capsulatum</name>
    <dbReference type="NCBI Taxonomy" id="5037"/>
    <lineage>
        <taxon>Eukaryota</taxon>
        <taxon>Fungi</taxon>
        <taxon>Dikarya</taxon>
        <taxon>Ascomycota</taxon>
        <taxon>Pezizomycotina</taxon>
        <taxon>Eurotiomycetes</taxon>
        <taxon>Eurotiomycetidae</taxon>
        <taxon>Onygenales</taxon>
        <taxon>Ajellomycetaceae</taxon>
        <taxon>Histoplasma</taxon>
    </lineage>
</organism>
<comment type="caution">
    <text evidence="1">The sequence shown here is derived from an EMBL/GenBank/DDBJ whole genome shotgun (WGS) entry which is preliminary data.</text>
</comment>
<evidence type="ECO:0000313" key="2">
    <source>
        <dbReference type="Proteomes" id="UP000670092"/>
    </source>
</evidence>
<proteinExistence type="predicted"/>
<sequence length="65" mass="7513">MMGLFDIFSDSNLFPLSTSLLERFVKQPIMNEFPCYTMSNNGAHNPLGFPKNRKRPLDWIFSTQA</sequence>
<dbReference type="AlphaFoldDB" id="A0A8H7Z4M2"/>
<gene>
    <name evidence="1" type="ORF">I7I52_01919</name>
</gene>
<name>A0A8H7Z4M2_AJECA</name>
<dbReference type="EMBL" id="JAEVHI010000001">
    <property type="protein sequence ID" value="KAG5303802.1"/>
    <property type="molecule type" value="Genomic_DNA"/>
</dbReference>